<reference evidence="1" key="2">
    <citation type="submission" date="2025-09" db="UniProtKB">
        <authorList>
            <consortium name="EnsemblPlants"/>
        </authorList>
    </citation>
    <scope>IDENTIFICATION</scope>
</reference>
<sequence>MEGAARTLVSTIGQLVGKEFQQLRGVGREVAALRDELATMNAILRMQSEADDGSVDHFVREGMKQVRELAYDGEDCVDLYLFRVRVRPSDGLVRRFKRLVETLFRRRRLAGQIQEMRDRAVAISDRHARYGVSRDALRVRGTPSLTPEPAVRASARTFHRPANESYQVVGMEEQADTLIQRVKAGIDGDGHRDNDKKLRVFSIVGFGGLGKTTLAIEVCRQLETEFQRQANVSVSQTFEGSKDLQPLLKRILQQIVKAKSDNDKGIKEELTVGTIDTMDLQQLEETLKDTLKDKRYLIVIDDVWAIAAWDLIRSKLPDNNCGSRIMVTTRIETVAKACSDASESGYYIHPVKPLNPQDSEKLFASRAFGSVDAPCPEDLKIQMDEILKKCGGLPLAIVSLGSLLASYNSSGSKHMWERICRSIGSQMESNPTLEGMRQILTLSYNHLPYHLKVCMIYLSNFPEDYVIDKDRLLNRWIAEGLVPQMRGLTLLEVAEAFFEELMSRSMIDRATDMFNYYDGRVESCRVHDIMPEVMVSKSLEANFISLIGGQYEGMSYDIDRVRRLSIHGVERDSPTKKTEAVHGSKRSGTDDMNVQHVRSLSMFELPGHKMLDRLGEFELVRVLDMEGCAVEDKHLGNICRMYLLRFLSLKSTDITEMPRQVGELEHLQTLDVRSTLLDGLPDTVVKLHKLERLLFSSRRLNKIRWMMPRGIKKMKALREVSRVVLTSDIQVAQEIGELDQLQKLGIYVNSDIHIGEEVLEAFAISLSKMHSLRWLNIGDIGYTPYVLDFLHRLPSPPRLLRYLRIAGEMNQLPSWVGTLTNLVEFIMSWGHLVEDQLYEVLCKLPNLERIFMEGNCYVGEALVARTAYKFAALRDLKAAQYPKALGVYEFEQGSMTKLETLSINFYKDQRKIVGAEHLPNLKEVQLYGAKENVALQTALEQLNAESKKRAKSSQFKVAVKYD</sequence>
<dbReference type="Proteomes" id="UP001732700">
    <property type="component" value="Chromosome 4D"/>
</dbReference>
<protein>
    <submittedName>
        <fullName evidence="1">Uncharacterized protein</fullName>
    </submittedName>
</protein>
<organism evidence="1 2">
    <name type="scientific">Avena sativa</name>
    <name type="common">Oat</name>
    <dbReference type="NCBI Taxonomy" id="4498"/>
    <lineage>
        <taxon>Eukaryota</taxon>
        <taxon>Viridiplantae</taxon>
        <taxon>Streptophyta</taxon>
        <taxon>Embryophyta</taxon>
        <taxon>Tracheophyta</taxon>
        <taxon>Spermatophyta</taxon>
        <taxon>Magnoliopsida</taxon>
        <taxon>Liliopsida</taxon>
        <taxon>Poales</taxon>
        <taxon>Poaceae</taxon>
        <taxon>BOP clade</taxon>
        <taxon>Pooideae</taxon>
        <taxon>Poodae</taxon>
        <taxon>Poeae</taxon>
        <taxon>Poeae Chloroplast Group 1 (Aveneae type)</taxon>
        <taxon>Aveninae</taxon>
        <taxon>Avena</taxon>
    </lineage>
</organism>
<keyword evidence="2" id="KW-1185">Reference proteome</keyword>
<accession>A0ACD5X5M8</accession>
<dbReference type="EnsemblPlants" id="AVESA.00010b.r2.4DG0744480.1">
    <property type="protein sequence ID" value="AVESA.00010b.r2.4DG0744480.1.CDS"/>
    <property type="gene ID" value="AVESA.00010b.r2.4DG0744480"/>
</dbReference>
<evidence type="ECO:0000313" key="1">
    <source>
        <dbReference type="EnsemblPlants" id="AVESA.00010b.r2.4DG0744480.1.CDS"/>
    </source>
</evidence>
<evidence type="ECO:0000313" key="2">
    <source>
        <dbReference type="Proteomes" id="UP001732700"/>
    </source>
</evidence>
<reference evidence="1" key="1">
    <citation type="submission" date="2021-05" db="EMBL/GenBank/DDBJ databases">
        <authorList>
            <person name="Scholz U."/>
            <person name="Mascher M."/>
            <person name="Fiebig A."/>
        </authorList>
    </citation>
    <scope>NUCLEOTIDE SEQUENCE [LARGE SCALE GENOMIC DNA]</scope>
</reference>
<name>A0ACD5X5M8_AVESA</name>
<proteinExistence type="predicted"/>